<name>X7YR06_MYCKA</name>
<sequence length="45" mass="4697">MAENGFETSPPVEVRLRDVPGQPASWRSVVSGCSLLADGVGRVVA</sequence>
<comment type="caution">
    <text evidence="1">The sequence shown here is derived from an EMBL/GenBank/DDBJ whole genome shotgun (WGS) entry which is preliminary data.</text>
</comment>
<dbReference type="PATRIC" id="fig|1299326.3.peg.5880"/>
<evidence type="ECO:0000313" key="1">
    <source>
        <dbReference type="EMBL" id="EUA09216.1"/>
    </source>
</evidence>
<protein>
    <submittedName>
        <fullName evidence="1">Uncharacterized protein</fullName>
    </submittedName>
</protein>
<dbReference type="Proteomes" id="UP000020561">
    <property type="component" value="Unassembled WGS sequence"/>
</dbReference>
<dbReference type="AlphaFoldDB" id="X7YR06"/>
<gene>
    <name evidence="1" type="ORF">I545_6110</name>
</gene>
<accession>X7YR06</accession>
<proteinExistence type="predicted"/>
<organism evidence="1 2">
    <name type="scientific">Mycobacterium kansasii 662</name>
    <dbReference type="NCBI Taxonomy" id="1299326"/>
    <lineage>
        <taxon>Bacteria</taxon>
        <taxon>Bacillati</taxon>
        <taxon>Actinomycetota</taxon>
        <taxon>Actinomycetes</taxon>
        <taxon>Mycobacteriales</taxon>
        <taxon>Mycobacteriaceae</taxon>
        <taxon>Mycobacterium</taxon>
    </lineage>
</organism>
<reference evidence="1 2" key="1">
    <citation type="submission" date="2013-12" db="EMBL/GenBank/DDBJ databases">
        <authorList>
            <person name="Brown-Elliot B."/>
            <person name="Wallace R."/>
            <person name="Lenaerts A."/>
            <person name="Ordway D."/>
            <person name="DeGroote M.A."/>
            <person name="Parker T."/>
            <person name="Sizemore C."/>
            <person name="Tallon L.J."/>
            <person name="Sadzewicz L.K."/>
            <person name="Sengamalay N."/>
            <person name="Fraser C.M."/>
            <person name="Hine E."/>
            <person name="Shefchek K.A."/>
            <person name="Das S.P."/>
            <person name="Tettelin H."/>
        </authorList>
    </citation>
    <scope>NUCLEOTIDE SEQUENCE [LARGE SCALE GENOMIC DNA]</scope>
    <source>
        <strain evidence="1 2">662</strain>
    </source>
</reference>
<evidence type="ECO:0000313" key="2">
    <source>
        <dbReference type="Proteomes" id="UP000020561"/>
    </source>
</evidence>
<dbReference type="EMBL" id="JAOA01000014">
    <property type="protein sequence ID" value="EUA09216.1"/>
    <property type="molecule type" value="Genomic_DNA"/>
</dbReference>